<dbReference type="GO" id="GO:0005886">
    <property type="term" value="C:plasma membrane"/>
    <property type="evidence" value="ECO:0007669"/>
    <property type="project" value="UniProtKB-SubCell"/>
</dbReference>
<evidence type="ECO:0000256" key="10">
    <source>
        <dbReference type="ARBA" id="ARBA00023180"/>
    </source>
</evidence>
<keyword evidence="8" id="KW-1015">Disulfide bond</keyword>
<evidence type="ECO:0000256" key="8">
    <source>
        <dbReference type="ARBA" id="ARBA00023157"/>
    </source>
</evidence>
<evidence type="ECO:0000256" key="12">
    <source>
        <dbReference type="ARBA" id="ARBA00032291"/>
    </source>
</evidence>
<keyword evidence="9 15" id="KW-0675">Receptor</keyword>
<dbReference type="Proteomes" id="UP000515159">
    <property type="component" value="Chromosome 5"/>
</dbReference>
<keyword evidence="10" id="KW-0325">Glycoprotein</keyword>
<keyword evidence="18" id="KW-1185">Reference proteome</keyword>
<feature type="transmembrane region" description="Helical" evidence="16">
    <location>
        <begin position="252"/>
        <end position="273"/>
    </location>
</feature>
<evidence type="ECO:0000313" key="19">
    <source>
        <dbReference type="RefSeq" id="XP_033799876.1"/>
    </source>
</evidence>
<evidence type="ECO:0000256" key="16">
    <source>
        <dbReference type="SAM" id="Phobius"/>
    </source>
</evidence>
<dbReference type="FunFam" id="1.20.1070.10:FF:000125">
    <property type="entry name" value="growth hormone secretagogue receptor type 1"/>
    <property type="match status" value="1"/>
</dbReference>
<dbReference type="OrthoDB" id="10011262at2759"/>
<evidence type="ECO:0000256" key="9">
    <source>
        <dbReference type="ARBA" id="ARBA00023170"/>
    </source>
</evidence>
<feature type="transmembrane region" description="Helical" evidence="16">
    <location>
        <begin position="210"/>
        <end position="231"/>
    </location>
</feature>
<evidence type="ECO:0000256" key="1">
    <source>
        <dbReference type="ARBA" id="ARBA00004651"/>
    </source>
</evidence>
<dbReference type="GO" id="GO:0032870">
    <property type="term" value="P:cellular response to hormone stimulus"/>
    <property type="evidence" value="ECO:0007669"/>
    <property type="project" value="UniProtKB-ARBA"/>
</dbReference>
<organism evidence="18 19">
    <name type="scientific">Geotrypetes seraphini</name>
    <name type="common">Gaboon caecilian</name>
    <name type="synonym">Caecilia seraphini</name>
    <dbReference type="NCBI Taxonomy" id="260995"/>
    <lineage>
        <taxon>Eukaryota</taxon>
        <taxon>Metazoa</taxon>
        <taxon>Chordata</taxon>
        <taxon>Craniata</taxon>
        <taxon>Vertebrata</taxon>
        <taxon>Euteleostomi</taxon>
        <taxon>Amphibia</taxon>
        <taxon>Gymnophiona</taxon>
        <taxon>Geotrypetes</taxon>
    </lineage>
</organism>
<evidence type="ECO:0000256" key="13">
    <source>
        <dbReference type="ARBA" id="ARBA00033151"/>
    </source>
</evidence>
<sequence>MAQPVAYLSQIGNYTDYEEDFPITNTSLFDLQVLIPVTIICIILFILGITGNFMTILIFKRHKDMRTTVNMYLSSMALSDIFIFLGLPADLYRIWKYKPYIFGDFLCKFFCYMSETYTYCTILHITTLSVERYLAVCFPLRARIIITKGRVKGIIIFLWLFALLSAIPTLFLFGVEHRAGSSPEETMECKFMEHSAHTGLLKIMICVSTIYFFLPMFCLALLYGLICRKLWMTRHGMRKPTTSTREKYHKPTIKMLAVVVMAFVLCWLPFHIGRILFAWTGIGQHMLYQVSQYLNLVSMLLFYLSASINPVLYNIMSQKYRSAMCKILYHSQALQARNVTKSEPNSTEGTDVISSM</sequence>
<feature type="transmembrane region" description="Helical" evidence="16">
    <location>
        <begin position="33"/>
        <end position="59"/>
    </location>
</feature>
<comment type="function">
    <text evidence="14">Receptor for ghrelin, coupled to G-alpha-11 proteins. Stimulates growth hormone secretion. Also binds other growth hormone releasing peptides (GHRP) (e.g. Met-enkephalin and GHRP-6) as well as non-peptide, low molecular weight secretagogues (e.g. L-692,429, MK-0677, adenosine).</text>
</comment>
<feature type="transmembrane region" description="Helical" evidence="16">
    <location>
        <begin position="71"/>
        <end position="89"/>
    </location>
</feature>
<dbReference type="KEGG" id="gsh:117360294"/>
<keyword evidence="3" id="KW-1003">Cell membrane</keyword>
<dbReference type="RefSeq" id="XP_033799876.1">
    <property type="nucleotide sequence ID" value="XM_033943985.1"/>
</dbReference>
<evidence type="ECO:0000256" key="2">
    <source>
        <dbReference type="ARBA" id="ARBA00018726"/>
    </source>
</evidence>
<keyword evidence="5 16" id="KW-1133">Transmembrane helix</keyword>
<keyword evidence="6 15" id="KW-0297">G-protein coupled receptor</keyword>
<dbReference type="Gene3D" id="1.20.1070.10">
    <property type="entry name" value="Rhodopsin 7-helix transmembrane proteins"/>
    <property type="match status" value="1"/>
</dbReference>
<dbReference type="PROSITE" id="PS50262">
    <property type="entry name" value="G_PROTEIN_RECEP_F1_2"/>
    <property type="match status" value="1"/>
</dbReference>
<dbReference type="PRINTS" id="PR00237">
    <property type="entry name" value="GPCRRHODOPSN"/>
</dbReference>
<dbReference type="SUPFAM" id="SSF81321">
    <property type="entry name" value="Family A G protein-coupled receptor-like"/>
    <property type="match status" value="1"/>
</dbReference>
<proteinExistence type="inferred from homology"/>
<evidence type="ECO:0000256" key="3">
    <source>
        <dbReference type="ARBA" id="ARBA00022475"/>
    </source>
</evidence>
<dbReference type="AlphaFoldDB" id="A0A6P8RF63"/>
<evidence type="ECO:0000256" key="5">
    <source>
        <dbReference type="ARBA" id="ARBA00022989"/>
    </source>
</evidence>
<feature type="domain" description="G-protein coupled receptors family 1 profile" evidence="17">
    <location>
        <begin position="51"/>
        <end position="313"/>
    </location>
</feature>
<evidence type="ECO:0000256" key="4">
    <source>
        <dbReference type="ARBA" id="ARBA00022692"/>
    </source>
</evidence>
<keyword evidence="7 16" id="KW-0472">Membrane</keyword>
<dbReference type="InterPro" id="IPR017452">
    <property type="entry name" value="GPCR_Rhodpsn_7TM"/>
</dbReference>
<dbReference type="PANTHER" id="PTHR24243:SF227">
    <property type="entry name" value="MOTILIN RECEPTOR"/>
    <property type="match status" value="1"/>
</dbReference>
<keyword evidence="11 15" id="KW-0807">Transducer</keyword>
<comment type="subcellular location">
    <subcellularLocation>
        <location evidence="1">Cell membrane</location>
        <topology evidence="1">Multi-pass membrane protein</topology>
    </subcellularLocation>
</comment>
<dbReference type="PRINTS" id="PR01417">
    <property type="entry name" value="GHSRECEPTOR"/>
</dbReference>
<evidence type="ECO:0000256" key="7">
    <source>
        <dbReference type="ARBA" id="ARBA00023136"/>
    </source>
</evidence>
<accession>A0A6P8RF63</accession>
<dbReference type="PANTHER" id="PTHR24243">
    <property type="entry name" value="G-PROTEIN COUPLED RECEPTOR"/>
    <property type="match status" value="1"/>
</dbReference>
<keyword evidence="4 15" id="KW-0812">Transmembrane</keyword>
<feature type="transmembrane region" description="Helical" evidence="16">
    <location>
        <begin position="154"/>
        <end position="175"/>
    </location>
</feature>
<dbReference type="GO" id="GO:0004930">
    <property type="term" value="F:G protein-coupled receptor activity"/>
    <property type="evidence" value="ECO:0007669"/>
    <property type="project" value="UniProtKB-KW"/>
</dbReference>
<evidence type="ECO:0000313" key="18">
    <source>
        <dbReference type="Proteomes" id="UP000515159"/>
    </source>
</evidence>
<evidence type="ECO:0000256" key="11">
    <source>
        <dbReference type="ARBA" id="ARBA00023224"/>
    </source>
</evidence>
<dbReference type="PROSITE" id="PS00237">
    <property type="entry name" value="G_PROTEIN_RECEP_F1_1"/>
    <property type="match status" value="1"/>
</dbReference>
<gene>
    <name evidence="19" type="primary">LOC117360294</name>
</gene>
<reference evidence="19" key="1">
    <citation type="submission" date="2025-08" db="UniProtKB">
        <authorList>
            <consortium name="RefSeq"/>
        </authorList>
    </citation>
    <scope>IDENTIFICATION</scope>
</reference>
<feature type="transmembrane region" description="Helical" evidence="16">
    <location>
        <begin position="293"/>
        <end position="316"/>
    </location>
</feature>
<protein>
    <recommendedName>
        <fullName evidence="2">Growth hormone secretagogue receptor type 1</fullName>
    </recommendedName>
    <alternativeName>
        <fullName evidence="13">GH-releasing peptide receptor</fullName>
    </alternativeName>
    <alternativeName>
        <fullName evidence="12">Ghrelin receptor</fullName>
    </alternativeName>
</protein>
<name>A0A6P8RF63_GEOSA</name>
<evidence type="ECO:0000259" key="17">
    <source>
        <dbReference type="PROSITE" id="PS50262"/>
    </source>
</evidence>
<evidence type="ECO:0000256" key="14">
    <source>
        <dbReference type="ARBA" id="ARBA00056988"/>
    </source>
</evidence>
<dbReference type="Pfam" id="PF00001">
    <property type="entry name" value="7tm_1"/>
    <property type="match status" value="1"/>
</dbReference>
<evidence type="ECO:0000256" key="6">
    <source>
        <dbReference type="ARBA" id="ARBA00023040"/>
    </source>
</evidence>
<dbReference type="InParanoid" id="A0A6P8RF63"/>
<dbReference type="InterPro" id="IPR003905">
    <property type="entry name" value="GHS-R/MTLR"/>
</dbReference>
<dbReference type="InterPro" id="IPR000276">
    <property type="entry name" value="GPCR_Rhodpsn"/>
</dbReference>
<dbReference type="GeneID" id="117360294"/>
<evidence type="ECO:0000256" key="15">
    <source>
        <dbReference type="RuleBase" id="RU000688"/>
    </source>
</evidence>
<comment type="similarity">
    <text evidence="15">Belongs to the G-protein coupled receptor 1 family.</text>
</comment>